<evidence type="ECO:0000256" key="3">
    <source>
        <dbReference type="ARBA" id="ARBA00022475"/>
    </source>
</evidence>
<dbReference type="Proteomes" id="UP000316030">
    <property type="component" value="Unassembled WGS sequence"/>
</dbReference>
<evidence type="ECO:0000256" key="4">
    <source>
        <dbReference type="ARBA" id="ARBA00022692"/>
    </source>
</evidence>
<accession>A0A521FRQ7</accession>
<dbReference type="InterPro" id="IPR035906">
    <property type="entry name" value="MetI-like_sf"/>
</dbReference>
<evidence type="ECO:0000256" key="6">
    <source>
        <dbReference type="ARBA" id="ARBA00023136"/>
    </source>
</evidence>
<dbReference type="RefSeq" id="WP_142494925.1">
    <property type="nucleotide sequence ID" value="NZ_FXTO01000046.1"/>
</dbReference>
<comment type="subcellular location">
    <subcellularLocation>
        <location evidence="1 7">Cell membrane</location>
        <topology evidence="1 7">Multi-pass membrane protein</topology>
    </subcellularLocation>
</comment>
<keyword evidence="2 7" id="KW-0813">Transport</keyword>
<comment type="similarity">
    <text evidence="7">Belongs to the binding-protein-dependent transport system permease family.</text>
</comment>
<evidence type="ECO:0000313" key="9">
    <source>
        <dbReference type="EMBL" id="SMO98754.1"/>
    </source>
</evidence>
<dbReference type="Gene3D" id="1.10.3720.10">
    <property type="entry name" value="MetI-like"/>
    <property type="match status" value="1"/>
</dbReference>
<feature type="transmembrane region" description="Helical" evidence="7">
    <location>
        <begin position="160"/>
        <end position="181"/>
    </location>
</feature>
<dbReference type="GO" id="GO:0005886">
    <property type="term" value="C:plasma membrane"/>
    <property type="evidence" value="ECO:0007669"/>
    <property type="project" value="UniProtKB-SubCell"/>
</dbReference>
<keyword evidence="10" id="KW-1185">Reference proteome</keyword>
<feature type="transmembrane region" description="Helical" evidence="7">
    <location>
        <begin position="136"/>
        <end position="153"/>
    </location>
</feature>
<dbReference type="PROSITE" id="PS50928">
    <property type="entry name" value="ABC_TM1"/>
    <property type="match status" value="1"/>
</dbReference>
<keyword evidence="3" id="KW-1003">Cell membrane</keyword>
<protein>
    <submittedName>
        <fullName evidence="9">Carbohydrate ABC transporter membrane protein 1, CUT1 family</fullName>
    </submittedName>
</protein>
<dbReference type="SUPFAM" id="SSF161098">
    <property type="entry name" value="MetI-like"/>
    <property type="match status" value="1"/>
</dbReference>
<feature type="domain" description="ABC transmembrane type-1" evidence="8">
    <location>
        <begin position="73"/>
        <end position="286"/>
    </location>
</feature>
<name>A0A521FRQ7_9RHOB</name>
<feature type="transmembrane region" description="Helical" evidence="7">
    <location>
        <begin position="77"/>
        <end position="98"/>
    </location>
</feature>
<dbReference type="CDD" id="cd06261">
    <property type="entry name" value="TM_PBP2"/>
    <property type="match status" value="1"/>
</dbReference>
<evidence type="ECO:0000259" key="8">
    <source>
        <dbReference type="PROSITE" id="PS50928"/>
    </source>
</evidence>
<evidence type="ECO:0000256" key="2">
    <source>
        <dbReference type="ARBA" id="ARBA00022448"/>
    </source>
</evidence>
<keyword evidence="5 7" id="KW-1133">Transmembrane helix</keyword>
<dbReference type="EMBL" id="FXTO01000046">
    <property type="protein sequence ID" value="SMO98754.1"/>
    <property type="molecule type" value="Genomic_DNA"/>
</dbReference>
<dbReference type="PANTHER" id="PTHR30193:SF37">
    <property type="entry name" value="INNER MEMBRANE ABC TRANSPORTER PERMEASE PROTEIN YCJO"/>
    <property type="match status" value="1"/>
</dbReference>
<evidence type="ECO:0000256" key="1">
    <source>
        <dbReference type="ARBA" id="ARBA00004651"/>
    </source>
</evidence>
<evidence type="ECO:0000313" key="10">
    <source>
        <dbReference type="Proteomes" id="UP000316030"/>
    </source>
</evidence>
<dbReference type="InterPro" id="IPR000515">
    <property type="entry name" value="MetI-like"/>
</dbReference>
<organism evidence="9 10">
    <name type="scientific">Thalassovita litoralis</name>
    <dbReference type="NCBI Taxonomy" id="1010611"/>
    <lineage>
        <taxon>Bacteria</taxon>
        <taxon>Pseudomonadati</taxon>
        <taxon>Pseudomonadota</taxon>
        <taxon>Alphaproteobacteria</taxon>
        <taxon>Rhodobacterales</taxon>
        <taxon>Roseobacteraceae</taxon>
        <taxon>Thalassovita</taxon>
    </lineage>
</organism>
<keyword evidence="6 7" id="KW-0472">Membrane</keyword>
<keyword evidence="4 7" id="KW-0812">Transmembrane</keyword>
<dbReference type="PANTHER" id="PTHR30193">
    <property type="entry name" value="ABC TRANSPORTER PERMEASE PROTEIN"/>
    <property type="match status" value="1"/>
</dbReference>
<dbReference type="Pfam" id="PF00528">
    <property type="entry name" value="BPD_transp_1"/>
    <property type="match status" value="1"/>
</dbReference>
<gene>
    <name evidence="9" type="ORF">SAMN06265173_14611</name>
</gene>
<feature type="transmembrane region" description="Helical" evidence="7">
    <location>
        <begin position="110"/>
        <end position="130"/>
    </location>
</feature>
<dbReference type="AlphaFoldDB" id="A0A521FRQ7"/>
<dbReference type="InterPro" id="IPR051393">
    <property type="entry name" value="ABC_transporter_permease"/>
</dbReference>
<evidence type="ECO:0000256" key="5">
    <source>
        <dbReference type="ARBA" id="ARBA00022989"/>
    </source>
</evidence>
<evidence type="ECO:0000256" key="7">
    <source>
        <dbReference type="RuleBase" id="RU363032"/>
    </source>
</evidence>
<feature type="transmembrane region" description="Helical" evidence="7">
    <location>
        <begin position="14"/>
        <end position="39"/>
    </location>
</feature>
<reference evidence="9 10" key="1">
    <citation type="submission" date="2017-05" db="EMBL/GenBank/DDBJ databases">
        <authorList>
            <person name="Varghese N."/>
            <person name="Submissions S."/>
        </authorList>
    </citation>
    <scope>NUCLEOTIDE SEQUENCE [LARGE SCALE GENOMIC DNA]</scope>
    <source>
        <strain evidence="9 10">DSM 29506</strain>
    </source>
</reference>
<dbReference type="OrthoDB" id="9773727at2"/>
<sequence>MSVRTTFERRQNRIAYAFVAPATLLIVLIYLAPMAMVALTSFTDYTLVSDYWEWVGFDNYRQMLADPAVSNAVRNTFVYAALFLPGAFIIPLLLAIAIQERKQFRSILELVYFLPVTSTLAAMALVWAGLMDSRQGVINAALGWFGLGPLNFLGDPGTVLFALAGISLWSVIGFNMVLFLAGLTAIPRSLYEAAAIDGADHPVDQFFRVTWPMLAPTSVFVAVTSSITAFKLFDTVAILTKGKPDHASEVFLYLTFLEGFEYFNMGYASALSVVFLGVIFIFAAVQTFWADRQTHS</sequence>
<feature type="transmembrane region" description="Helical" evidence="7">
    <location>
        <begin position="267"/>
        <end position="290"/>
    </location>
</feature>
<proteinExistence type="inferred from homology"/>
<dbReference type="GO" id="GO:0055085">
    <property type="term" value="P:transmembrane transport"/>
    <property type="evidence" value="ECO:0007669"/>
    <property type="project" value="InterPro"/>
</dbReference>